<dbReference type="PROSITE" id="PS00101">
    <property type="entry name" value="HEXAPEP_TRANSFERASES"/>
    <property type="match status" value="1"/>
</dbReference>
<gene>
    <name evidence="5" type="ORF">J3R73_002893</name>
</gene>
<name>A0ABU0FER6_9HYPH</name>
<comment type="similarity">
    <text evidence="1">Belongs to the transferase hexapeptide repeat family.</text>
</comment>
<dbReference type="Proteomes" id="UP001237448">
    <property type="component" value="Unassembled WGS sequence"/>
</dbReference>
<reference evidence="5 6" key="1">
    <citation type="submission" date="2023-07" db="EMBL/GenBank/DDBJ databases">
        <title>Genomic Encyclopedia of Type Strains, Phase IV (KMG-IV): sequencing the most valuable type-strain genomes for metagenomic binning, comparative biology and taxonomic classification.</title>
        <authorList>
            <person name="Goeker M."/>
        </authorList>
    </citation>
    <scope>NUCLEOTIDE SEQUENCE [LARGE SCALE GENOMIC DNA]</scope>
    <source>
        <strain evidence="5 6">DSM 5896</strain>
    </source>
</reference>
<dbReference type="PANTHER" id="PTHR43300">
    <property type="entry name" value="ACETYLTRANSFERASE"/>
    <property type="match status" value="1"/>
</dbReference>
<dbReference type="InterPro" id="IPR011004">
    <property type="entry name" value="Trimer_LpxA-like_sf"/>
</dbReference>
<evidence type="ECO:0000256" key="2">
    <source>
        <dbReference type="ARBA" id="ARBA00022679"/>
    </source>
</evidence>
<evidence type="ECO:0000256" key="4">
    <source>
        <dbReference type="ARBA" id="ARBA00023315"/>
    </source>
</evidence>
<evidence type="ECO:0000313" key="6">
    <source>
        <dbReference type="Proteomes" id="UP001237448"/>
    </source>
</evidence>
<dbReference type="InterPro" id="IPR001451">
    <property type="entry name" value="Hexapep"/>
</dbReference>
<dbReference type="EMBL" id="JAUSVK010000001">
    <property type="protein sequence ID" value="MDQ0393101.1"/>
    <property type="molecule type" value="Genomic_DNA"/>
</dbReference>
<sequence>MQGDTILTYAADDIALGASWEEMLARRRLPKLLARQLKKLSHARHGDRHDLLRASIRNNLGIRVGKYTYGFDKLCFRRSTVSEIGAFTSIGQNVQLSLGNHPLDRVSTHPFFYLKQFGLATRDSREIIPKSRPIVIGHDVWIGRDVTLLTGVTLGHGAIVAAGAVVARDVPPYTLVGGVPARPIRMRFDEATVAELLRTQWWTWSDERLRESLPDFFDIARFRANHAEGRDMAGDSGGSDMRGDDR</sequence>
<protein>
    <submittedName>
        <fullName evidence="5">Acetyltransferase-like isoleucine patch superfamily enzyme</fullName>
    </submittedName>
</protein>
<dbReference type="InterPro" id="IPR050179">
    <property type="entry name" value="Trans_hexapeptide_repeat"/>
</dbReference>
<keyword evidence="6" id="KW-1185">Reference proteome</keyword>
<dbReference type="Gene3D" id="2.160.10.10">
    <property type="entry name" value="Hexapeptide repeat proteins"/>
    <property type="match status" value="1"/>
</dbReference>
<keyword evidence="4" id="KW-0012">Acyltransferase</keyword>
<dbReference type="PANTHER" id="PTHR43300:SF11">
    <property type="entry name" value="ACETYLTRANSFERASE RV3034C-RELATED"/>
    <property type="match status" value="1"/>
</dbReference>
<dbReference type="SUPFAM" id="SSF51161">
    <property type="entry name" value="Trimeric LpxA-like enzymes"/>
    <property type="match status" value="1"/>
</dbReference>
<dbReference type="InterPro" id="IPR018357">
    <property type="entry name" value="Hexapep_transf_CS"/>
</dbReference>
<evidence type="ECO:0000313" key="5">
    <source>
        <dbReference type="EMBL" id="MDQ0393101.1"/>
    </source>
</evidence>
<accession>A0ABU0FER6</accession>
<proteinExistence type="inferred from homology"/>
<keyword evidence="2" id="KW-0808">Transferase</keyword>
<evidence type="ECO:0000256" key="3">
    <source>
        <dbReference type="ARBA" id="ARBA00022737"/>
    </source>
</evidence>
<organism evidence="5 6">
    <name type="scientific">Labrys monachus</name>
    <dbReference type="NCBI Taxonomy" id="217067"/>
    <lineage>
        <taxon>Bacteria</taxon>
        <taxon>Pseudomonadati</taxon>
        <taxon>Pseudomonadota</taxon>
        <taxon>Alphaproteobacteria</taxon>
        <taxon>Hyphomicrobiales</taxon>
        <taxon>Xanthobacteraceae</taxon>
        <taxon>Labrys</taxon>
    </lineage>
</organism>
<evidence type="ECO:0000256" key="1">
    <source>
        <dbReference type="ARBA" id="ARBA00007274"/>
    </source>
</evidence>
<comment type="caution">
    <text evidence="5">The sequence shown here is derived from an EMBL/GenBank/DDBJ whole genome shotgun (WGS) entry which is preliminary data.</text>
</comment>
<dbReference type="RefSeq" id="WP_307427911.1">
    <property type="nucleotide sequence ID" value="NZ_JAUSVK010000001.1"/>
</dbReference>
<keyword evidence="3" id="KW-0677">Repeat</keyword>
<dbReference type="Pfam" id="PF00132">
    <property type="entry name" value="Hexapep"/>
    <property type="match status" value="1"/>
</dbReference>
<dbReference type="CDD" id="cd03349">
    <property type="entry name" value="LbH_XAT"/>
    <property type="match status" value="1"/>
</dbReference>